<keyword evidence="1" id="KW-0472">Membrane</keyword>
<reference evidence="2" key="1">
    <citation type="journal article" date="2021" name="Proc. Natl. Acad. Sci. U.S.A.">
        <title>A Catalog of Tens of Thousands of Viruses from Human Metagenomes Reveals Hidden Associations with Chronic Diseases.</title>
        <authorList>
            <person name="Tisza M.J."/>
            <person name="Buck C.B."/>
        </authorList>
    </citation>
    <scope>NUCLEOTIDE SEQUENCE</scope>
    <source>
        <strain evidence="2">Ct16M3</strain>
    </source>
</reference>
<organism evidence="2">
    <name type="scientific">Siphoviridae sp. ct16M3</name>
    <dbReference type="NCBI Taxonomy" id="2825305"/>
    <lineage>
        <taxon>Viruses</taxon>
        <taxon>Duplodnaviria</taxon>
        <taxon>Heunggongvirae</taxon>
        <taxon>Uroviricota</taxon>
        <taxon>Caudoviricetes</taxon>
    </lineage>
</organism>
<evidence type="ECO:0000313" key="2">
    <source>
        <dbReference type="EMBL" id="DAE08993.1"/>
    </source>
</evidence>
<name>A0A8S5PRC0_9CAUD</name>
<dbReference type="EMBL" id="BK015481">
    <property type="protein sequence ID" value="DAE08993.1"/>
    <property type="molecule type" value="Genomic_DNA"/>
</dbReference>
<sequence>MSKVFLPEIFSTIFLQYLSLIMRCFLLNVLIILKW</sequence>
<proteinExistence type="predicted"/>
<feature type="transmembrane region" description="Helical" evidence="1">
    <location>
        <begin position="12"/>
        <end position="33"/>
    </location>
</feature>
<keyword evidence="1" id="KW-0812">Transmembrane</keyword>
<keyword evidence="1" id="KW-1133">Transmembrane helix</keyword>
<protein>
    <submittedName>
        <fullName evidence="2">Uncharacterized protein</fullName>
    </submittedName>
</protein>
<accession>A0A8S5PRC0</accession>
<evidence type="ECO:0000256" key="1">
    <source>
        <dbReference type="SAM" id="Phobius"/>
    </source>
</evidence>